<keyword evidence="3" id="KW-1185">Reference proteome</keyword>
<evidence type="ECO:0000313" key="3">
    <source>
        <dbReference type="Proteomes" id="UP000053825"/>
    </source>
</evidence>
<name>A0A0L7R8I0_9HYME</name>
<accession>A0A0L7R8I0</accession>
<protein>
    <submittedName>
        <fullName evidence="2">Uncharacterized protein</fullName>
    </submittedName>
</protein>
<dbReference type="Proteomes" id="UP000053825">
    <property type="component" value="Unassembled WGS sequence"/>
</dbReference>
<dbReference type="OrthoDB" id="7684978at2759"/>
<organism evidence="2 3">
    <name type="scientific">Habropoda laboriosa</name>
    <dbReference type="NCBI Taxonomy" id="597456"/>
    <lineage>
        <taxon>Eukaryota</taxon>
        <taxon>Metazoa</taxon>
        <taxon>Ecdysozoa</taxon>
        <taxon>Arthropoda</taxon>
        <taxon>Hexapoda</taxon>
        <taxon>Insecta</taxon>
        <taxon>Pterygota</taxon>
        <taxon>Neoptera</taxon>
        <taxon>Endopterygota</taxon>
        <taxon>Hymenoptera</taxon>
        <taxon>Apocrita</taxon>
        <taxon>Aculeata</taxon>
        <taxon>Apoidea</taxon>
        <taxon>Anthophila</taxon>
        <taxon>Apidae</taxon>
        <taxon>Habropoda</taxon>
    </lineage>
</organism>
<evidence type="ECO:0000313" key="2">
    <source>
        <dbReference type="EMBL" id="KOC67071.1"/>
    </source>
</evidence>
<feature type="region of interest" description="Disordered" evidence="1">
    <location>
        <begin position="1"/>
        <end position="35"/>
    </location>
</feature>
<proteinExistence type="predicted"/>
<sequence>MHKFHEDRQEDQGDVEDDGFKEDFESKSQSGRYLVDDVEYENTRDKREHGRIRRRIRET</sequence>
<dbReference type="EMBL" id="KQ414633">
    <property type="protein sequence ID" value="KOC67071.1"/>
    <property type="molecule type" value="Genomic_DNA"/>
</dbReference>
<evidence type="ECO:0000256" key="1">
    <source>
        <dbReference type="SAM" id="MobiDB-lite"/>
    </source>
</evidence>
<gene>
    <name evidence="2" type="ORF">WH47_11724</name>
</gene>
<reference evidence="2 3" key="1">
    <citation type="submission" date="2015-07" db="EMBL/GenBank/DDBJ databases">
        <title>The genome of Habropoda laboriosa.</title>
        <authorList>
            <person name="Pan H."/>
            <person name="Kapheim K."/>
        </authorList>
    </citation>
    <scope>NUCLEOTIDE SEQUENCE [LARGE SCALE GENOMIC DNA]</scope>
    <source>
        <strain evidence="2">0110345459</strain>
    </source>
</reference>
<feature type="compositionally biased region" description="Basic and acidic residues" evidence="1">
    <location>
        <begin position="1"/>
        <end position="11"/>
    </location>
</feature>
<dbReference type="AlphaFoldDB" id="A0A0L7R8I0"/>